<sequence length="526" mass="58553">MRWGSVIELLAEGDLVVEKLADLTTVETRDSLAQRFRRTLGFSADELSDGTGFTFPARLAVAWSRRPDELDARLRRQLPHLLEPEQELTPEVRTHLTRLLASTHVLPAHQAAIASRKITLAALAADPDNCAEVVAELVNEESAHYATHRQVQQEIAAFNNATEAEDRMVPSCDLYQRVIEGDIRRIARRVLGLLGERHDRNVMLKTLEDRLTARTTEPGCALLLSCINRRWRNAIAHSQFHWDTVNQAVSLDGELALPAEIAYAALRAFEIAAGFNAGVELALNEADKQNYSQPEPNDILAWDMEINRRLGANGIEPISMRRFQRTIRISVKPLSIDNLRDHLIGILQTRYRIPEIDTWEIVQSNRPDIVLKNKALDAAEGLVETGVDGHSYIHPHSAELVLYAEAALNCGQPAQQVAKGVLSLSSANILGEYEIFQGRSSFDRVSIPEAMVSTISRQIRGIRKTATLLPRPARQKLIDHANILHEQRRALHDGGGKALPQSVKFACKVLAKGPAMFPWLDSDSAT</sequence>
<protein>
    <submittedName>
        <fullName evidence="1">Uncharacterized protein</fullName>
    </submittedName>
</protein>
<keyword evidence="2" id="KW-1185">Reference proteome</keyword>
<evidence type="ECO:0000313" key="1">
    <source>
        <dbReference type="EMBL" id="OXR39927.1"/>
    </source>
</evidence>
<dbReference type="AlphaFoldDB" id="A0A231GTH0"/>
<comment type="caution">
    <text evidence="1">The sequence shown here is derived from an EMBL/GenBank/DDBJ whole genome shotgun (WGS) entry which is preliminary data.</text>
</comment>
<dbReference type="EMBL" id="NGAF01000051">
    <property type="protein sequence ID" value="OXR39927.1"/>
    <property type="molecule type" value="Genomic_DNA"/>
</dbReference>
<evidence type="ECO:0000313" key="2">
    <source>
        <dbReference type="Proteomes" id="UP000215506"/>
    </source>
</evidence>
<organism evidence="1 2">
    <name type="scientific">Nocardia cerradoensis</name>
    <dbReference type="NCBI Taxonomy" id="85688"/>
    <lineage>
        <taxon>Bacteria</taxon>
        <taxon>Bacillati</taxon>
        <taxon>Actinomycetota</taxon>
        <taxon>Actinomycetes</taxon>
        <taxon>Mycobacteriales</taxon>
        <taxon>Nocardiaceae</taxon>
        <taxon>Nocardia</taxon>
    </lineage>
</organism>
<name>A0A231GTH0_9NOCA</name>
<accession>A0A231GTH0</accession>
<reference evidence="1 2" key="1">
    <citation type="submission" date="2017-07" db="EMBL/GenBank/DDBJ databases">
        <title>First draft Genome Sequence of Nocardia cerradoensis isolated from human infection.</title>
        <authorList>
            <person name="Carrasco G."/>
        </authorList>
    </citation>
    <scope>NUCLEOTIDE SEQUENCE [LARGE SCALE GENOMIC DNA]</scope>
    <source>
        <strain evidence="1 2">CNM20130759</strain>
    </source>
</reference>
<proteinExistence type="predicted"/>
<gene>
    <name evidence="1" type="ORF">B7C42_07990</name>
</gene>
<dbReference type="Proteomes" id="UP000215506">
    <property type="component" value="Unassembled WGS sequence"/>
</dbReference>